<dbReference type="InterPro" id="IPR036397">
    <property type="entry name" value="RNaseH_sf"/>
</dbReference>
<comment type="function">
    <text evidence="1">Involved in the transposition of the insertion sequence.</text>
</comment>
<gene>
    <name evidence="5" type="ORF">BXY45_1781</name>
</gene>
<dbReference type="GO" id="GO:0015074">
    <property type="term" value="P:DNA integration"/>
    <property type="evidence" value="ECO:0007669"/>
    <property type="project" value="InterPro"/>
</dbReference>
<feature type="non-terminal residue" evidence="5">
    <location>
        <position position="287"/>
    </location>
</feature>
<feature type="domain" description="HTH-like" evidence="4">
    <location>
        <begin position="133"/>
        <end position="186"/>
    </location>
</feature>
<sequence>MNTLLTQAGDRAHTPADPPADPPAEEPARTAAEQDASTEEPAVDPAVHEAAIDLAGEPVGGPGLQVRARGARREFPVLLLVAFIDSVRERHGVEPVCRVLSEYIAPIHPSTYYAARSRPASARALRDAYLGGHISRLFHDKDAGRGLAGARKMTHLLSKEGISVARCTVERLMKSAGLKGARRGRRYVTTRPGQPSTTAARPADLVRRDFDASAPNELWLVDFTYIPTATGMVFTAFVSDACTRAILGWRTTARHDTDLPLDALEMALWVRANPTSALPEGSSKQEE</sequence>
<dbReference type="AlphaFoldDB" id="A0A315ZYJ7"/>
<dbReference type="InterPro" id="IPR001584">
    <property type="entry name" value="Integrase_cat-core"/>
</dbReference>
<dbReference type="PANTHER" id="PTHR46889">
    <property type="entry name" value="TRANSPOSASE INSF FOR INSERTION SEQUENCE IS3B-RELATED"/>
    <property type="match status" value="1"/>
</dbReference>
<name>A0A315ZYJ7_9ACTN</name>
<evidence type="ECO:0000313" key="5">
    <source>
        <dbReference type="EMBL" id="PWJ42437.1"/>
    </source>
</evidence>
<keyword evidence="6" id="KW-1185">Reference proteome</keyword>
<dbReference type="SUPFAM" id="SSF53098">
    <property type="entry name" value="Ribonuclease H-like"/>
    <property type="match status" value="1"/>
</dbReference>
<evidence type="ECO:0000256" key="2">
    <source>
        <dbReference type="SAM" id="MobiDB-lite"/>
    </source>
</evidence>
<accession>A0A315ZYJ7</accession>
<dbReference type="GO" id="GO:0003676">
    <property type="term" value="F:nucleic acid binding"/>
    <property type="evidence" value="ECO:0007669"/>
    <property type="project" value="InterPro"/>
</dbReference>
<feature type="domain" description="Integrase catalytic" evidence="3">
    <location>
        <begin position="213"/>
        <end position="273"/>
    </location>
</feature>
<dbReference type="InterPro" id="IPR012337">
    <property type="entry name" value="RNaseH-like_sf"/>
</dbReference>
<organism evidence="5 6">
    <name type="scientific">Quadrisphaera granulorum</name>
    <dbReference type="NCBI Taxonomy" id="317664"/>
    <lineage>
        <taxon>Bacteria</taxon>
        <taxon>Bacillati</taxon>
        <taxon>Actinomycetota</taxon>
        <taxon>Actinomycetes</taxon>
        <taxon>Kineosporiales</taxon>
        <taxon>Kineosporiaceae</taxon>
        <taxon>Quadrisphaera</taxon>
    </lineage>
</organism>
<dbReference type="InterPro" id="IPR025948">
    <property type="entry name" value="HTH-like_dom"/>
</dbReference>
<evidence type="ECO:0000313" key="6">
    <source>
        <dbReference type="Proteomes" id="UP000245469"/>
    </source>
</evidence>
<evidence type="ECO:0000259" key="4">
    <source>
        <dbReference type="Pfam" id="PF13276"/>
    </source>
</evidence>
<dbReference type="PANTHER" id="PTHR46889:SF4">
    <property type="entry name" value="TRANSPOSASE INSO FOR INSERTION SEQUENCE ELEMENT IS911B-RELATED"/>
    <property type="match status" value="1"/>
</dbReference>
<protein>
    <submittedName>
        <fullName evidence="5">Integrase-like protein</fullName>
    </submittedName>
</protein>
<dbReference type="Proteomes" id="UP000245469">
    <property type="component" value="Unassembled WGS sequence"/>
</dbReference>
<evidence type="ECO:0000259" key="3">
    <source>
        <dbReference type="Pfam" id="PF00665"/>
    </source>
</evidence>
<evidence type="ECO:0000256" key="1">
    <source>
        <dbReference type="ARBA" id="ARBA00002286"/>
    </source>
</evidence>
<dbReference type="Gene3D" id="3.30.420.10">
    <property type="entry name" value="Ribonuclease H-like superfamily/Ribonuclease H"/>
    <property type="match status" value="1"/>
</dbReference>
<dbReference type="Pfam" id="PF00665">
    <property type="entry name" value="rve"/>
    <property type="match status" value="1"/>
</dbReference>
<dbReference type="Pfam" id="PF13276">
    <property type="entry name" value="HTH_21"/>
    <property type="match status" value="1"/>
</dbReference>
<reference evidence="5 6" key="1">
    <citation type="submission" date="2018-03" db="EMBL/GenBank/DDBJ databases">
        <title>Genomic Encyclopedia of Archaeal and Bacterial Type Strains, Phase II (KMG-II): from individual species to whole genera.</title>
        <authorList>
            <person name="Goeker M."/>
        </authorList>
    </citation>
    <scope>NUCLEOTIDE SEQUENCE [LARGE SCALE GENOMIC DNA]</scope>
    <source>
        <strain evidence="5 6">DSM 44889</strain>
    </source>
</reference>
<comment type="caution">
    <text evidence="5">The sequence shown here is derived from an EMBL/GenBank/DDBJ whole genome shotgun (WGS) entry which is preliminary data.</text>
</comment>
<dbReference type="EMBL" id="QGDQ01000078">
    <property type="protein sequence ID" value="PWJ42437.1"/>
    <property type="molecule type" value="Genomic_DNA"/>
</dbReference>
<feature type="region of interest" description="Disordered" evidence="2">
    <location>
        <begin position="1"/>
        <end position="43"/>
    </location>
</feature>
<dbReference type="OrthoDB" id="3215922at2"/>
<dbReference type="RefSeq" id="WP_146211352.1">
    <property type="nucleotide sequence ID" value="NZ_QGDQ01000078.1"/>
</dbReference>
<dbReference type="InterPro" id="IPR050900">
    <property type="entry name" value="Transposase_IS3/IS150/IS904"/>
</dbReference>
<proteinExistence type="predicted"/>